<name>A0A0F4TYD7_PSEFL</name>
<keyword evidence="5 7" id="KW-1133">Transmembrane helix</keyword>
<keyword evidence="6 7" id="KW-0472">Membrane</keyword>
<dbReference type="Pfam" id="PF07681">
    <property type="entry name" value="DoxX"/>
    <property type="match status" value="1"/>
</dbReference>
<dbReference type="Proteomes" id="UP000033588">
    <property type="component" value="Unassembled WGS sequence"/>
</dbReference>
<dbReference type="EMBL" id="LACC01000009">
    <property type="protein sequence ID" value="KJZ49366.1"/>
    <property type="molecule type" value="Genomic_DNA"/>
</dbReference>
<sequence length="130" mass="13824">MNTKIESYVMAAARTLMALIFILSGLSKIGEANAIRGYMEIMHVPGALLWPTILFEISAGLLIVGGFRTRVTAASLAIFSLATGAIFHSQFSDQIQMVMFLKNVAMAGGFVLLAVAGPGAFSLDARRVSV</sequence>
<accession>A0A0F4TYD7</accession>
<evidence type="ECO:0000256" key="4">
    <source>
        <dbReference type="ARBA" id="ARBA00022692"/>
    </source>
</evidence>
<protein>
    <submittedName>
        <fullName evidence="8">Membrane protein</fullName>
    </submittedName>
</protein>
<gene>
    <name evidence="8" type="ORF">VC35_06465</name>
</gene>
<dbReference type="RefSeq" id="WP_046038580.1">
    <property type="nucleotide sequence ID" value="NZ_LACC01000009.1"/>
</dbReference>
<comment type="subcellular location">
    <subcellularLocation>
        <location evidence="1">Cell membrane</location>
        <topology evidence="1">Multi-pass membrane protein</topology>
    </subcellularLocation>
</comment>
<feature type="transmembrane region" description="Helical" evidence="7">
    <location>
        <begin position="71"/>
        <end position="91"/>
    </location>
</feature>
<dbReference type="InterPro" id="IPR032808">
    <property type="entry name" value="DoxX"/>
</dbReference>
<feature type="transmembrane region" description="Helical" evidence="7">
    <location>
        <begin position="44"/>
        <end position="64"/>
    </location>
</feature>
<organism evidence="8 9">
    <name type="scientific">Pseudomonas fluorescens</name>
    <dbReference type="NCBI Taxonomy" id="294"/>
    <lineage>
        <taxon>Bacteria</taxon>
        <taxon>Pseudomonadati</taxon>
        <taxon>Pseudomonadota</taxon>
        <taxon>Gammaproteobacteria</taxon>
        <taxon>Pseudomonadales</taxon>
        <taxon>Pseudomonadaceae</taxon>
        <taxon>Pseudomonas</taxon>
    </lineage>
</organism>
<evidence type="ECO:0000256" key="2">
    <source>
        <dbReference type="ARBA" id="ARBA00006679"/>
    </source>
</evidence>
<evidence type="ECO:0000256" key="6">
    <source>
        <dbReference type="ARBA" id="ARBA00023136"/>
    </source>
</evidence>
<proteinExistence type="inferred from homology"/>
<keyword evidence="3" id="KW-1003">Cell membrane</keyword>
<evidence type="ECO:0000313" key="9">
    <source>
        <dbReference type="Proteomes" id="UP000033588"/>
    </source>
</evidence>
<dbReference type="GO" id="GO:0005886">
    <property type="term" value="C:plasma membrane"/>
    <property type="evidence" value="ECO:0007669"/>
    <property type="project" value="UniProtKB-SubCell"/>
</dbReference>
<dbReference type="PATRIC" id="fig|294.132.peg.5886"/>
<evidence type="ECO:0000313" key="8">
    <source>
        <dbReference type="EMBL" id="KJZ49366.1"/>
    </source>
</evidence>
<evidence type="ECO:0000256" key="5">
    <source>
        <dbReference type="ARBA" id="ARBA00022989"/>
    </source>
</evidence>
<evidence type="ECO:0000256" key="1">
    <source>
        <dbReference type="ARBA" id="ARBA00004651"/>
    </source>
</evidence>
<dbReference type="OrthoDB" id="9792760at2"/>
<feature type="transmembrane region" description="Helical" evidence="7">
    <location>
        <begin position="103"/>
        <end position="123"/>
    </location>
</feature>
<dbReference type="PANTHER" id="PTHR33452">
    <property type="entry name" value="OXIDOREDUCTASE CATD-RELATED"/>
    <property type="match status" value="1"/>
</dbReference>
<dbReference type="AlphaFoldDB" id="A0A0F4TYD7"/>
<dbReference type="InterPro" id="IPR051907">
    <property type="entry name" value="DoxX-like_oxidoreductase"/>
</dbReference>
<evidence type="ECO:0000256" key="3">
    <source>
        <dbReference type="ARBA" id="ARBA00022475"/>
    </source>
</evidence>
<evidence type="ECO:0000256" key="7">
    <source>
        <dbReference type="SAM" id="Phobius"/>
    </source>
</evidence>
<keyword evidence="4 7" id="KW-0812">Transmembrane</keyword>
<comment type="caution">
    <text evidence="8">The sequence shown here is derived from an EMBL/GenBank/DDBJ whole genome shotgun (WGS) entry which is preliminary data.</text>
</comment>
<dbReference type="PANTHER" id="PTHR33452:SF1">
    <property type="entry name" value="INNER MEMBRANE PROTEIN YPHA-RELATED"/>
    <property type="match status" value="1"/>
</dbReference>
<comment type="similarity">
    <text evidence="2">Belongs to the DoxX family.</text>
</comment>
<reference evidence="8 9" key="1">
    <citation type="submission" date="2015-03" db="EMBL/GenBank/DDBJ databases">
        <title>Comparative genomics of Pseudomonas insights into diversity of traits involved in vanlence and defense.</title>
        <authorList>
            <person name="Qin Y."/>
        </authorList>
    </citation>
    <scope>NUCLEOTIDE SEQUENCE [LARGE SCALE GENOMIC DNA]</scope>
    <source>
        <strain evidence="8 9">C8</strain>
    </source>
</reference>